<gene>
    <name evidence="12" type="ORF">LIPSTDRAFT_102843</name>
</gene>
<protein>
    <recommendedName>
        <fullName evidence="14">ADP,ATP carrier protein</fullName>
    </recommendedName>
</protein>
<evidence type="ECO:0000256" key="6">
    <source>
        <dbReference type="ARBA" id="ARBA00022989"/>
    </source>
</evidence>
<proteinExistence type="inferred from homology"/>
<evidence type="ECO:0000256" key="11">
    <source>
        <dbReference type="SAM" id="Phobius"/>
    </source>
</evidence>
<evidence type="ECO:0000313" key="13">
    <source>
        <dbReference type="Proteomes" id="UP000094385"/>
    </source>
</evidence>
<comment type="subcellular location">
    <subcellularLocation>
        <location evidence="1">Mitochondrion membrane</location>
        <topology evidence="1">Multi-pass membrane protein</topology>
    </subcellularLocation>
</comment>
<dbReference type="GO" id="GO:1990575">
    <property type="term" value="P:mitochondrial L-ornithine transmembrane transport"/>
    <property type="evidence" value="ECO:0007669"/>
    <property type="project" value="TreeGrafter"/>
</dbReference>
<dbReference type="Gene3D" id="1.50.40.10">
    <property type="entry name" value="Mitochondrial carrier domain"/>
    <property type="match status" value="2"/>
</dbReference>
<evidence type="ECO:0000256" key="3">
    <source>
        <dbReference type="ARBA" id="ARBA00022448"/>
    </source>
</evidence>
<evidence type="ECO:0000256" key="7">
    <source>
        <dbReference type="ARBA" id="ARBA00023128"/>
    </source>
</evidence>
<dbReference type="Proteomes" id="UP000094385">
    <property type="component" value="Unassembled WGS sequence"/>
</dbReference>
<evidence type="ECO:0000256" key="8">
    <source>
        <dbReference type="ARBA" id="ARBA00023136"/>
    </source>
</evidence>
<evidence type="ECO:0000256" key="9">
    <source>
        <dbReference type="PROSITE-ProRule" id="PRU00282"/>
    </source>
</evidence>
<keyword evidence="3 10" id="KW-0813">Transport</keyword>
<evidence type="ECO:0000313" key="12">
    <source>
        <dbReference type="EMBL" id="ODQ74782.1"/>
    </source>
</evidence>
<name>A0A1E3QCC7_LIPST</name>
<evidence type="ECO:0008006" key="14">
    <source>
        <dbReference type="Google" id="ProtNLM"/>
    </source>
</evidence>
<keyword evidence="5" id="KW-0677">Repeat</keyword>
<evidence type="ECO:0000256" key="2">
    <source>
        <dbReference type="ARBA" id="ARBA00006375"/>
    </source>
</evidence>
<dbReference type="PANTHER" id="PTHR45624:SF57">
    <property type="entry name" value="MITOCHONDRIAL SUBSTRATE CARRIER FAMILY PROTEIN L"/>
    <property type="match status" value="1"/>
</dbReference>
<keyword evidence="8 9" id="KW-0472">Membrane</keyword>
<dbReference type="OrthoDB" id="193856at2759"/>
<evidence type="ECO:0000256" key="10">
    <source>
        <dbReference type="RuleBase" id="RU000488"/>
    </source>
</evidence>
<dbReference type="SUPFAM" id="SSF103506">
    <property type="entry name" value="Mitochondrial carrier"/>
    <property type="match status" value="1"/>
</dbReference>
<dbReference type="InterPro" id="IPR050567">
    <property type="entry name" value="Mitochondrial_Carrier"/>
</dbReference>
<evidence type="ECO:0000256" key="1">
    <source>
        <dbReference type="ARBA" id="ARBA00004225"/>
    </source>
</evidence>
<feature type="repeat" description="Solcar" evidence="9">
    <location>
        <begin position="22"/>
        <end position="105"/>
    </location>
</feature>
<dbReference type="Pfam" id="PF00153">
    <property type="entry name" value="Mito_carr"/>
    <property type="match status" value="1"/>
</dbReference>
<keyword evidence="6 11" id="KW-1133">Transmembrane helix</keyword>
<sequence length="231" mass="26101">MHRKPIRETIMVNKPGPPTVADNRYIGFVADIFSGVTKLFVGYRFDTIKVRLQTAPANQFRGPLDCFLKTTRGFRALYKGATPSLLGGMVMDSVNFAGWTLSFVAAPIEHIKARLKVHYDAATKAYTSAINSGTRGLYRGLFSTMVFGSYFSFLYDIMTHLDKENRDVRIAAANFWAGGQSLQIFWTLAYLYPSDVVKQAIITDNVTNSRHKTWIDAARYVYNERGFKGFF</sequence>
<evidence type="ECO:0000256" key="5">
    <source>
        <dbReference type="ARBA" id="ARBA00022737"/>
    </source>
</evidence>
<comment type="similarity">
    <text evidence="2 10">Belongs to the mitochondrial carrier (TC 2.A.29) family.</text>
</comment>
<feature type="transmembrane region" description="Helical" evidence="11">
    <location>
        <begin position="175"/>
        <end position="192"/>
    </location>
</feature>
<dbReference type="AlphaFoldDB" id="A0A1E3QCC7"/>
<evidence type="ECO:0000256" key="4">
    <source>
        <dbReference type="ARBA" id="ARBA00022692"/>
    </source>
</evidence>
<dbReference type="EMBL" id="KV454291">
    <property type="protein sequence ID" value="ODQ74782.1"/>
    <property type="molecule type" value="Genomic_DNA"/>
</dbReference>
<accession>A0A1E3QCC7</accession>
<dbReference type="GO" id="GO:0031966">
    <property type="term" value="C:mitochondrial membrane"/>
    <property type="evidence" value="ECO:0007669"/>
    <property type="project" value="UniProtKB-SubCell"/>
</dbReference>
<keyword evidence="13" id="KW-1185">Reference proteome</keyword>
<keyword evidence="7" id="KW-0496">Mitochondrion</keyword>
<keyword evidence="4 9" id="KW-0812">Transmembrane</keyword>
<organism evidence="12 13">
    <name type="scientific">Lipomyces starkeyi NRRL Y-11557</name>
    <dbReference type="NCBI Taxonomy" id="675824"/>
    <lineage>
        <taxon>Eukaryota</taxon>
        <taxon>Fungi</taxon>
        <taxon>Dikarya</taxon>
        <taxon>Ascomycota</taxon>
        <taxon>Saccharomycotina</taxon>
        <taxon>Lipomycetes</taxon>
        <taxon>Lipomycetales</taxon>
        <taxon>Lipomycetaceae</taxon>
        <taxon>Lipomyces</taxon>
    </lineage>
</organism>
<reference evidence="12 13" key="1">
    <citation type="journal article" date="2016" name="Proc. Natl. Acad. Sci. U.S.A.">
        <title>Comparative genomics of biotechnologically important yeasts.</title>
        <authorList>
            <person name="Riley R."/>
            <person name="Haridas S."/>
            <person name="Wolfe K.H."/>
            <person name="Lopes M.R."/>
            <person name="Hittinger C.T."/>
            <person name="Goeker M."/>
            <person name="Salamov A.A."/>
            <person name="Wisecaver J.H."/>
            <person name="Long T.M."/>
            <person name="Calvey C.H."/>
            <person name="Aerts A.L."/>
            <person name="Barry K.W."/>
            <person name="Choi C."/>
            <person name="Clum A."/>
            <person name="Coughlan A.Y."/>
            <person name="Deshpande S."/>
            <person name="Douglass A.P."/>
            <person name="Hanson S.J."/>
            <person name="Klenk H.-P."/>
            <person name="LaButti K.M."/>
            <person name="Lapidus A."/>
            <person name="Lindquist E.A."/>
            <person name="Lipzen A.M."/>
            <person name="Meier-Kolthoff J.P."/>
            <person name="Ohm R.A."/>
            <person name="Otillar R.P."/>
            <person name="Pangilinan J.L."/>
            <person name="Peng Y."/>
            <person name="Rokas A."/>
            <person name="Rosa C.A."/>
            <person name="Scheuner C."/>
            <person name="Sibirny A.A."/>
            <person name="Slot J.C."/>
            <person name="Stielow J.B."/>
            <person name="Sun H."/>
            <person name="Kurtzman C.P."/>
            <person name="Blackwell M."/>
            <person name="Grigoriev I.V."/>
            <person name="Jeffries T.W."/>
        </authorList>
    </citation>
    <scope>NUCLEOTIDE SEQUENCE [LARGE SCALE GENOMIC DNA]</scope>
    <source>
        <strain evidence="12 13">NRRL Y-11557</strain>
    </source>
</reference>
<dbReference type="PROSITE" id="PS50920">
    <property type="entry name" value="SOLCAR"/>
    <property type="match status" value="1"/>
</dbReference>
<dbReference type="STRING" id="675824.A0A1E3QCC7"/>
<dbReference type="GO" id="GO:0000064">
    <property type="term" value="F:L-ornithine transmembrane transporter activity"/>
    <property type="evidence" value="ECO:0007669"/>
    <property type="project" value="TreeGrafter"/>
</dbReference>
<dbReference type="InterPro" id="IPR023395">
    <property type="entry name" value="MCP_dom_sf"/>
</dbReference>
<feature type="transmembrane region" description="Helical" evidence="11">
    <location>
        <begin position="136"/>
        <end position="155"/>
    </location>
</feature>
<dbReference type="PANTHER" id="PTHR45624">
    <property type="entry name" value="MITOCHONDRIAL BASIC AMINO ACIDS TRANSPORTER-RELATED"/>
    <property type="match status" value="1"/>
</dbReference>
<dbReference type="InterPro" id="IPR018108">
    <property type="entry name" value="MCP_transmembrane"/>
</dbReference>